<keyword evidence="4" id="KW-0378">Hydrolase</keyword>
<dbReference type="InterPro" id="IPR036116">
    <property type="entry name" value="FN3_sf"/>
</dbReference>
<evidence type="ECO:0000259" key="11">
    <source>
        <dbReference type="PROSITE" id="PS50835"/>
    </source>
</evidence>
<dbReference type="PROSITE" id="PS50055">
    <property type="entry name" value="TYR_PHOSPHATASE_PTP"/>
    <property type="match status" value="1"/>
</dbReference>
<dbReference type="InterPro" id="IPR029021">
    <property type="entry name" value="Prot-tyrosine_phosphatase-like"/>
</dbReference>
<proteinExistence type="predicted"/>
<dbReference type="InterPro" id="IPR050348">
    <property type="entry name" value="Protein-Tyr_Phosphatase"/>
</dbReference>
<evidence type="ECO:0000256" key="2">
    <source>
        <dbReference type="ARBA" id="ARBA00013064"/>
    </source>
</evidence>
<evidence type="ECO:0000313" key="13">
    <source>
        <dbReference type="EMBL" id="CAI5449397.1"/>
    </source>
</evidence>
<keyword evidence="8" id="KW-1133">Transmembrane helix</keyword>
<keyword evidence="8" id="KW-0812">Transmembrane</keyword>
<feature type="domain" description="Fibronectin type-III" evidence="12">
    <location>
        <begin position="339"/>
        <end position="440"/>
    </location>
</feature>
<keyword evidence="14" id="KW-1185">Reference proteome</keyword>
<dbReference type="InterPro" id="IPR013783">
    <property type="entry name" value="Ig-like_fold"/>
</dbReference>
<feature type="transmembrane region" description="Helical" evidence="8">
    <location>
        <begin position="563"/>
        <end position="587"/>
    </location>
</feature>
<dbReference type="GO" id="GO:0004725">
    <property type="term" value="F:protein tyrosine phosphatase activity"/>
    <property type="evidence" value="ECO:0007669"/>
    <property type="project" value="UniProtKB-EC"/>
</dbReference>
<dbReference type="PROSITE" id="PS50853">
    <property type="entry name" value="FN3"/>
    <property type="match status" value="3"/>
</dbReference>
<comment type="caution">
    <text evidence="13">The sequence shown here is derived from an EMBL/GenBank/DDBJ whole genome shotgun (WGS) entry which is preliminary data.</text>
</comment>
<protein>
    <recommendedName>
        <fullName evidence="2">protein-tyrosine-phosphatase</fullName>
        <ecNumber evidence="2">3.1.3.48</ecNumber>
    </recommendedName>
</protein>
<dbReference type="SUPFAM" id="SSF52799">
    <property type="entry name" value="(Phosphotyrosine protein) phosphatases II"/>
    <property type="match status" value="2"/>
</dbReference>
<dbReference type="Proteomes" id="UP001152747">
    <property type="component" value="Unassembled WGS sequence"/>
</dbReference>
<evidence type="ECO:0000259" key="12">
    <source>
        <dbReference type="PROSITE" id="PS50853"/>
    </source>
</evidence>
<dbReference type="Gene3D" id="3.90.190.10">
    <property type="entry name" value="Protein tyrosine phosphatase superfamily"/>
    <property type="match status" value="1"/>
</dbReference>
<feature type="domain" description="Fibronectin type-III" evidence="12">
    <location>
        <begin position="143"/>
        <end position="236"/>
    </location>
</feature>
<evidence type="ECO:0000313" key="14">
    <source>
        <dbReference type="Proteomes" id="UP001152747"/>
    </source>
</evidence>
<feature type="domain" description="Tyrosine specific protein phosphatases" evidence="10">
    <location>
        <begin position="821"/>
        <end position="890"/>
    </location>
</feature>
<dbReference type="PANTHER" id="PTHR19134:SF540">
    <property type="entry name" value="TYROSINE-PROTEIN PHOSPHATASE 99A"/>
    <property type="match status" value="1"/>
</dbReference>
<dbReference type="PRINTS" id="PR00700">
    <property type="entry name" value="PRTYPHPHTASE"/>
</dbReference>
<dbReference type="SUPFAM" id="SSF48726">
    <property type="entry name" value="Immunoglobulin"/>
    <property type="match status" value="1"/>
</dbReference>
<dbReference type="InterPro" id="IPR007110">
    <property type="entry name" value="Ig-like_dom"/>
</dbReference>
<dbReference type="Gene3D" id="2.60.40.10">
    <property type="entry name" value="Immunoglobulins"/>
    <property type="match status" value="4"/>
</dbReference>
<accession>A0A9P1N697</accession>
<feature type="domain" description="Fibronectin type-III" evidence="12">
    <location>
        <begin position="237"/>
        <end position="335"/>
    </location>
</feature>
<evidence type="ECO:0000256" key="7">
    <source>
        <dbReference type="ARBA" id="ARBA00051722"/>
    </source>
</evidence>
<evidence type="ECO:0000256" key="3">
    <source>
        <dbReference type="ARBA" id="ARBA00022729"/>
    </source>
</evidence>
<dbReference type="CDD" id="cd00063">
    <property type="entry name" value="FN3"/>
    <property type="match status" value="3"/>
</dbReference>
<feature type="domain" description="Tyrosine-protein phosphatase" evidence="9">
    <location>
        <begin position="643"/>
        <end position="899"/>
    </location>
</feature>
<dbReference type="SMART" id="SM00194">
    <property type="entry name" value="PTPc"/>
    <property type="match status" value="1"/>
</dbReference>
<dbReference type="InterPro" id="IPR000387">
    <property type="entry name" value="Tyr_Pase_dom"/>
</dbReference>
<dbReference type="SUPFAM" id="SSF49265">
    <property type="entry name" value="Fibronectin type III"/>
    <property type="match status" value="2"/>
</dbReference>
<evidence type="ECO:0000259" key="9">
    <source>
        <dbReference type="PROSITE" id="PS50055"/>
    </source>
</evidence>
<evidence type="ECO:0000256" key="8">
    <source>
        <dbReference type="SAM" id="Phobius"/>
    </source>
</evidence>
<dbReference type="FunFam" id="2.60.40.10:FF:003402">
    <property type="match status" value="1"/>
</dbReference>
<dbReference type="EMBL" id="CANHGI010000004">
    <property type="protein sequence ID" value="CAI5449397.1"/>
    <property type="molecule type" value="Genomic_DNA"/>
</dbReference>
<keyword evidence="5" id="KW-0904">Protein phosphatase</keyword>
<dbReference type="InterPro" id="IPR000242">
    <property type="entry name" value="PTP_cat"/>
</dbReference>
<dbReference type="Pfam" id="PF00041">
    <property type="entry name" value="fn3"/>
    <property type="match status" value="3"/>
</dbReference>
<reference evidence="13" key="1">
    <citation type="submission" date="2022-11" db="EMBL/GenBank/DDBJ databases">
        <authorList>
            <person name="Kikuchi T."/>
        </authorList>
    </citation>
    <scope>NUCLEOTIDE SEQUENCE</scope>
    <source>
        <strain evidence="13">PS1010</strain>
    </source>
</reference>
<dbReference type="PANTHER" id="PTHR19134">
    <property type="entry name" value="RECEPTOR-TYPE TYROSINE-PROTEIN PHOSPHATASE"/>
    <property type="match status" value="1"/>
</dbReference>
<dbReference type="AlphaFoldDB" id="A0A9P1N697"/>
<feature type="domain" description="Ig-like" evidence="11">
    <location>
        <begin position="61"/>
        <end position="136"/>
    </location>
</feature>
<gene>
    <name evidence="13" type="ORF">CAMP_LOCUS12034</name>
</gene>
<keyword evidence="3" id="KW-0732">Signal</keyword>
<dbReference type="GO" id="GO:0016020">
    <property type="term" value="C:membrane"/>
    <property type="evidence" value="ECO:0007669"/>
    <property type="project" value="UniProtKB-SubCell"/>
</dbReference>
<dbReference type="SMART" id="SM00060">
    <property type="entry name" value="FN3"/>
    <property type="match status" value="3"/>
</dbReference>
<dbReference type="InterPro" id="IPR036179">
    <property type="entry name" value="Ig-like_dom_sf"/>
</dbReference>
<keyword evidence="6 8" id="KW-0472">Membrane</keyword>
<comment type="subcellular location">
    <subcellularLocation>
        <location evidence="1">Membrane</location>
        <topology evidence="1">Single-pass membrane protein</topology>
    </subcellularLocation>
</comment>
<evidence type="ECO:0000256" key="1">
    <source>
        <dbReference type="ARBA" id="ARBA00004167"/>
    </source>
</evidence>
<dbReference type="SMART" id="SM00404">
    <property type="entry name" value="PTPc_motif"/>
    <property type="match status" value="1"/>
</dbReference>
<dbReference type="InterPro" id="IPR016130">
    <property type="entry name" value="Tyr_Pase_AS"/>
</dbReference>
<dbReference type="OrthoDB" id="10253954at2759"/>
<organism evidence="13 14">
    <name type="scientific">Caenorhabditis angaria</name>
    <dbReference type="NCBI Taxonomy" id="860376"/>
    <lineage>
        <taxon>Eukaryota</taxon>
        <taxon>Metazoa</taxon>
        <taxon>Ecdysozoa</taxon>
        <taxon>Nematoda</taxon>
        <taxon>Chromadorea</taxon>
        <taxon>Rhabditida</taxon>
        <taxon>Rhabditina</taxon>
        <taxon>Rhabditomorpha</taxon>
        <taxon>Rhabditoidea</taxon>
        <taxon>Rhabditidae</taxon>
        <taxon>Peloderinae</taxon>
        <taxon>Caenorhabditis</taxon>
    </lineage>
</organism>
<evidence type="ECO:0000256" key="4">
    <source>
        <dbReference type="ARBA" id="ARBA00022801"/>
    </source>
</evidence>
<dbReference type="EC" id="3.1.3.48" evidence="2"/>
<dbReference type="PROSITE" id="PS50056">
    <property type="entry name" value="TYR_PHOSPHATASE_2"/>
    <property type="match status" value="1"/>
</dbReference>
<dbReference type="InterPro" id="IPR003595">
    <property type="entry name" value="Tyr_Pase_cat"/>
</dbReference>
<evidence type="ECO:0000259" key="10">
    <source>
        <dbReference type="PROSITE" id="PS50056"/>
    </source>
</evidence>
<dbReference type="PROSITE" id="PS00383">
    <property type="entry name" value="TYR_PHOSPHATASE_1"/>
    <property type="match status" value="1"/>
</dbReference>
<dbReference type="Pfam" id="PF00102">
    <property type="entry name" value="Y_phosphatase"/>
    <property type="match status" value="1"/>
</dbReference>
<evidence type="ECO:0000256" key="6">
    <source>
        <dbReference type="ARBA" id="ARBA00023136"/>
    </source>
</evidence>
<evidence type="ECO:0000256" key="5">
    <source>
        <dbReference type="ARBA" id="ARBA00022912"/>
    </source>
</evidence>
<name>A0A9P1N697_9PELO</name>
<sequence>MTRIFLLLYSFYLLIINYGCLAMSISALNSSQAILKCPPAEQFIRTHMAPDFETPRLVRKLKWFQDDSLVASYQQDDGSDSSRQWWVVDPRFELIRPFYSLRVSPVTPEDSGTYRCSIETDPLFSTPSSTSEQKLAVLVRPVAPSSPEVKAATNHSITLVWTHNAARAHRPILRFLISVRAITNNSKFMLPAPSNATTVIVDNLIPYTLYAFAVQAENSAGLSEFGPETIYRTLGEPPENPARIEKIRNISSTCVEITVQPPEEMTAELEKYIVELQEVANETIAKKQIFDKPTSTPLAICGLKSETKYLISVQADNGFGISPKTTSIFKTEPNIPNLSPTSITTVPAVGKAEITVLWDAPPPEIVRLITKYHLYYKSESDSQWKMENLNLNKNSGHSKKFKYRLVGLDQNTIYRVRISASTEKGEGLPSVDSLIRTDIEQPGIVVLKDVNYDCGRGVKLTWNYDTTHSAPTFTIKMMNRTTTLQFNTTQKSIDIPSLALYEEYAVSIGVIDRSKLDNSTILYGKYSENYRIILKDECAYQSSICSIGEKCSKLTQNAESPKLISIIIVTFSVILFMVICMIIAHFARGSMNLKHLLKKKKEKCVYLEEISPLVYDSNGHEDIPVELFYGYVEDLRRNNDAKFKSQFDQVENAETDSTDSIQSSNVENLNKNRYMNIGANENTRIRLNALDGSDYINANYIDSCEERNAYIATQAPLPSTFSDFWNMVWQERSNVIVCITNMIEEGKRKCDQYWPNSIDSPQIYGGHQVTLLSESSNSHFIHRVLDLKIVGSLPIVERKVHQLHFLSWPDHGVPTSVMPLLNFIHYTSDIPSTGPQIVHCSAGVGRSGSYILIDSIRRHLINFRRLNVIGHLYHMRRQRDHLVQTLEQFIFCHEAIRQLIRHGITRVHSDLFMRYLHYLSEENVKNGKTRMQLQYEDICECRHAPPCSIDENFLILPGYHRLDEFIVGKWPIENEEMWRLCWKKDIQTIVLIGDSSNFWKKIEKVDSMDLLFSQTDESFVNVSNVEKKMDIKIINISQESLQSDIWLEIENIQKLRTGSHTSPLLLISPADLELPVTISTLTTLACQLETTGCIDIVQVLSAYSQIQCGLFSNKIQIDLIYRMISVLVGGTRV</sequence>
<dbReference type="PROSITE" id="PS50835">
    <property type="entry name" value="IG_LIKE"/>
    <property type="match status" value="1"/>
</dbReference>
<comment type="catalytic activity">
    <reaction evidence="7">
        <text>O-phospho-L-tyrosyl-[protein] + H2O = L-tyrosyl-[protein] + phosphate</text>
        <dbReference type="Rhea" id="RHEA:10684"/>
        <dbReference type="Rhea" id="RHEA-COMP:10136"/>
        <dbReference type="Rhea" id="RHEA-COMP:20101"/>
        <dbReference type="ChEBI" id="CHEBI:15377"/>
        <dbReference type="ChEBI" id="CHEBI:43474"/>
        <dbReference type="ChEBI" id="CHEBI:46858"/>
        <dbReference type="ChEBI" id="CHEBI:61978"/>
        <dbReference type="EC" id="3.1.3.48"/>
    </reaction>
</comment>
<dbReference type="InterPro" id="IPR003961">
    <property type="entry name" value="FN3_dom"/>
</dbReference>